<protein>
    <recommendedName>
        <fullName evidence="4">Glycosyltransferase RgtA/B/C/D-like domain-containing protein</fullName>
    </recommendedName>
</protein>
<accession>A0ABU7R9V3</accession>
<evidence type="ECO:0000313" key="3">
    <source>
        <dbReference type="Proteomes" id="UP001332931"/>
    </source>
</evidence>
<reference evidence="2 3" key="1">
    <citation type="submission" date="2024-01" db="EMBL/GenBank/DDBJ databases">
        <title>Description of Olsenella sp. nov., isolated from pig feces.</title>
        <authorList>
            <person name="Chang Y.-H."/>
        </authorList>
    </citation>
    <scope>NUCLEOTIDE SEQUENCE [LARGE SCALE GENOMIC DNA]</scope>
    <source>
        <strain evidence="2 3">YH-ols2223</strain>
    </source>
</reference>
<evidence type="ECO:0008006" key="4">
    <source>
        <dbReference type="Google" id="ProtNLM"/>
    </source>
</evidence>
<proteinExistence type="predicted"/>
<feature type="transmembrane region" description="Helical" evidence="1">
    <location>
        <begin position="164"/>
        <end position="182"/>
    </location>
</feature>
<gene>
    <name evidence="2" type="ORF">VXJ25_05165</name>
</gene>
<feature type="transmembrane region" description="Helical" evidence="1">
    <location>
        <begin position="84"/>
        <end position="103"/>
    </location>
</feature>
<evidence type="ECO:0000256" key="1">
    <source>
        <dbReference type="SAM" id="Phobius"/>
    </source>
</evidence>
<comment type="caution">
    <text evidence="2">The sequence shown here is derived from an EMBL/GenBank/DDBJ whole genome shotgun (WGS) entry which is preliminary data.</text>
</comment>
<feature type="transmembrane region" description="Helical" evidence="1">
    <location>
        <begin position="286"/>
        <end position="308"/>
    </location>
</feature>
<feature type="transmembrane region" description="Helical" evidence="1">
    <location>
        <begin position="194"/>
        <end position="214"/>
    </location>
</feature>
<feature type="transmembrane region" description="Helical" evidence="1">
    <location>
        <begin position="513"/>
        <end position="537"/>
    </location>
</feature>
<dbReference type="RefSeq" id="WP_330958146.1">
    <property type="nucleotide sequence ID" value="NZ_JAZGJQ010000004.1"/>
</dbReference>
<name>A0ABU7R9V3_9ACTN</name>
<dbReference type="Proteomes" id="UP001332931">
    <property type="component" value="Unassembled WGS sequence"/>
</dbReference>
<sequence>MNKRDSIQGYVYCLSVKIITYTALALTGMLSVISMLVTTSADYSESSYTVSLAKCIPTLIGIIISVAAILMVKKNEKTIPSVEKVEAAGFMFGLVASTLWIFIANTEPVYDSASLIQAAQALLGNQEYQTTWMHGGYMWRYSFQTPYVLLIVAAIKIAGENFNILLQLSNAFANAFTILLLVRITNKLSSSKVAPLIALLLSSCFFGTIYYSTWEYGNLLGNTLLLASAVKCIEAFDGSKIQISKTISSVLFMVFACLIKSTLAIAAIALGITFFLLGLKRKRYGLLPLLVMPYVLYSLVLGALNAYVGSITGCDFSGEIPLMSHVTMGTGGGLEWEAEITGNDEIAFATEMPGFFNGYVNQLDKDEEYYSVANKYYLKKRLERYEEYPDLFARFFCKKLLIEWTDPTFGSLIESNWDRDSVDIGASTRRSYTAFARSFYYGKANIVTTALMDIDQSLIAIGAFFELLSLVFSLRGHRIKYSQGIPNISNLFLIIFVIGGFILYIFWEDKSQYIMPFYIAMLPYAACGLSDFADYFFECMENVVQ</sequence>
<feature type="transmembrane region" description="Helical" evidence="1">
    <location>
        <begin position="137"/>
        <end position="158"/>
    </location>
</feature>
<keyword evidence="1" id="KW-0472">Membrane</keyword>
<feature type="transmembrane region" description="Helical" evidence="1">
    <location>
        <begin position="12"/>
        <end position="36"/>
    </location>
</feature>
<feature type="transmembrane region" description="Helical" evidence="1">
    <location>
        <begin position="48"/>
        <end position="72"/>
    </location>
</feature>
<feature type="transmembrane region" description="Helical" evidence="1">
    <location>
        <begin position="250"/>
        <end position="279"/>
    </location>
</feature>
<keyword evidence="3" id="KW-1185">Reference proteome</keyword>
<dbReference type="EMBL" id="JAZGJQ010000004">
    <property type="protein sequence ID" value="MEE6147381.1"/>
    <property type="molecule type" value="Genomic_DNA"/>
</dbReference>
<keyword evidence="1" id="KW-0812">Transmembrane</keyword>
<organism evidence="2 3">
    <name type="scientific">Olsenella absiana</name>
    <dbReference type="NCBI Taxonomy" id="3115222"/>
    <lineage>
        <taxon>Bacteria</taxon>
        <taxon>Bacillati</taxon>
        <taxon>Actinomycetota</taxon>
        <taxon>Coriobacteriia</taxon>
        <taxon>Coriobacteriales</taxon>
        <taxon>Atopobiaceae</taxon>
        <taxon>Olsenella</taxon>
    </lineage>
</organism>
<keyword evidence="1" id="KW-1133">Transmembrane helix</keyword>
<evidence type="ECO:0000313" key="2">
    <source>
        <dbReference type="EMBL" id="MEE6147381.1"/>
    </source>
</evidence>
<feature type="transmembrane region" description="Helical" evidence="1">
    <location>
        <begin position="488"/>
        <end position="507"/>
    </location>
</feature>